<dbReference type="PROSITE" id="PS50082">
    <property type="entry name" value="WD_REPEATS_2"/>
    <property type="match status" value="1"/>
</dbReference>
<evidence type="ECO:0000256" key="1">
    <source>
        <dbReference type="ARBA" id="ARBA00022574"/>
    </source>
</evidence>
<comment type="caution">
    <text evidence="5">The sequence shown here is derived from an EMBL/GenBank/DDBJ whole genome shotgun (WGS) entry which is preliminary data.</text>
</comment>
<keyword evidence="2" id="KW-0677">Repeat</keyword>
<gene>
    <name evidence="5" type="ORF">PPENT_87.1.T1990001</name>
</gene>
<dbReference type="InterPro" id="IPR001680">
    <property type="entry name" value="WD40_rpt"/>
</dbReference>
<keyword evidence="4" id="KW-1133">Transmembrane helix</keyword>
<keyword evidence="4" id="KW-0812">Transmembrane</keyword>
<sequence length="200" mass="23964">MPRLLEQLQSRYLSCVQKYDFRMIVKSIRLWDVKTGQQKAKLDGHSNTVCSVYFSPDGNTLASGSKDNSIRLWDVKNKHCSNYRFKEIQVKNTRYPFFNTPLQYIQYYGLPRLQFCIGLRVFQKQPFPFKRIIGVTLDQFKNQPILTLNLNLFQFTSCDFYLLIEFYFIVFFFFNNLEALLKWKLIQHILKYYEIELLVA</sequence>
<organism evidence="5 6">
    <name type="scientific">Paramecium pentaurelia</name>
    <dbReference type="NCBI Taxonomy" id="43138"/>
    <lineage>
        <taxon>Eukaryota</taxon>
        <taxon>Sar</taxon>
        <taxon>Alveolata</taxon>
        <taxon>Ciliophora</taxon>
        <taxon>Intramacronucleata</taxon>
        <taxon>Oligohymenophorea</taxon>
        <taxon>Peniculida</taxon>
        <taxon>Parameciidae</taxon>
        <taxon>Paramecium</taxon>
    </lineage>
</organism>
<reference evidence="5" key="1">
    <citation type="submission" date="2021-01" db="EMBL/GenBank/DDBJ databases">
        <authorList>
            <consortium name="Genoscope - CEA"/>
            <person name="William W."/>
        </authorList>
    </citation>
    <scope>NUCLEOTIDE SEQUENCE</scope>
</reference>
<keyword evidence="4" id="KW-0472">Membrane</keyword>
<feature type="repeat" description="WD" evidence="3">
    <location>
        <begin position="42"/>
        <end position="83"/>
    </location>
</feature>
<evidence type="ECO:0000256" key="4">
    <source>
        <dbReference type="SAM" id="Phobius"/>
    </source>
</evidence>
<keyword evidence="1 3" id="KW-0853">WD repeat</keyword>
<protein>
    <submittedName>
        <fullName evidence="5">Uncharacterized protein</fullName>
    </submittedName>
</protein>
<dbReference type="InterPro" id="IPR019775">
    <property type="entry name" value="WD40_repeat_CS"/>
</dbReference>
<dbReference type="EMBL" id="CAJJDO010000199">
    <property type="protein sequence ID" value="CAD8214187.1"/>
    <property type="molecule type" value="Genomic_DNA"/>
</dbReference>
<dbReference type="AlphaFoldDB" id="A0A8S1YNT1"/>
<dbReference type="Proteomes" id="UP000689195">
    <property type="component" value="Unassembled WGS sequence"/>
</dbReference>
<name>A0A8S1YNT1_9CILI</name>
<feature type="transmembrane region" description="Helical" evidence="4">
    <location>
        <begin position="160"/>
        <end position="181"/>
    </location>
</feature>
<dbReference type="GO" id="GO:1990234">
    <property type="term" value="C:transferase complex"/>
    <property type="evidence" value="ECO:0007669"/>
    <property type="project" value="UniProtKB-ARBA"/>
</dbReference>
<accession>A0A8S1YNT1</accession>
<evidence type="ECO:0000313" key="6">
    <source>
        <dbReference type="Proteomes" id="UP000689195"/>
    </source>
</evidence>
<dbReference type="PROSITE" id="PS00678">
    <property type="entry name" value="WD_REPEATS_1"/>
    <property type="match status" value="1"/>
</dbReference>
<evidence type="ECO:0000256" key="2">
    <source>
        <dbReference type="ARBA" id="ARBA00022737"/>
    </source>
</evidence>
<dbReference type="SMART" id="SM00320">
    <property type="entry name" value="WD40"/>
    <property type="match status" value="1"/>
</dbReference>
<evidence type="ECO:0000313" key="5">
    <source>
        <dbReference type="EMBL" id="CAD8214187.1"/>
    </source>
</evidence>
<dbReference type="PANTHER" id="PTHR22847:SF637">
    <property type="entry name" value="WD REPEAT DOMAIN 5B"/>
    <property type="match status" value="1"/>
</dbReference>
<keyword evidence="6" id="KW-1185">Reference proteome</keyword>
<dbReference type="OrthoDB" id="312140at2759"/>
<proteinExistence type="predicted"/>
<dbReference type="PROSITE" id="PS50294">
    <property type="entry name" value="WD_REPEATS_REGION"/>
    <property type="match status" value="1"/>
</dbReference>
<dbReference type="Pfam" id="PF00400">
    <property type="entry name" value="WD40"/>
    <property type="match status" value="1"/>
</dbReference>
<evidence type="ECO:0000256" key="3">
    <source>
        <dbReference type="PROSITE-ProRule" id="PRU00221"/>
    </source>
</evidence>
<dbReference type="PANTHER" id="PTHR22847">
    <property type="entry name" value="WD40 REPEAT PROTEIN"/>
    <property type="match status" value="1"/>
</dbReference>